<dbReference type="PANTHER" id="PTHR43420">
    <property type="entry name" value="ACETYLTRANSFERASE"/>
    <property type="match status" value="1"/>
</dbReference>
<evidence type="ECO:0000256" key="2">
    <source>
        <dbReference type="ARBA" id="ARBA00023315"/>
    </source>
</evidence>
<dbReference type="Pfam" id="PF00583">
    <property type="entry name" value="Acetyltransf_1"/>
    <property type="match status" value="1"/>
</dbReference>
<keyword evidence="6" id="KW-1185">Reference proteome</keyword>
<dbReference type="PROSITE" id="PS51186">
    <property type="entry name" value="GNAT"/>
    <property type="match status" value="1"/>
</dbReference>
<dbReference type="GO" id="GO:0016747">
    <property type="term" value="F:acyltransferase activity, transferring groups other than amino-acyl groups"/>
    <property type="evidence" value="ECO:0007669"/>
    <property type="project" value="InterPro"/>
</dbReference>
<dbReference type="Gene3D" id="3.40.630.30">
    <property type="match status" value="1"/>
</dbReference>
<evidence type="ECO:0000259" key="4">
    <source>
        <dbReference type="PROSITE" id="PS51186"/>
    </source>
</evidence>
<keyword evidence="2" id="KW-0012">Acyltransferase</keyword>
<dbReference type="SUPFAM" id="SSF55729">
    <property type="entry name" value="Acyl-CoA N-acyltransferases (Nat)"/>
    <property type="match status" value="1"/>
</dbReference>
<protein>
    <submittedName>
        <fullName evidence="5">GNAT family N-acetyltransferase</fullName>
    </submittedName>
</protein>
<sequence>MIEKTYAYDVQALHQIEQEVFLNEPFALSQASFYYHVKKGMLYKAVLDGVIVGYILWLRRKNSYRLYSLAIKPEYRGQNIASQLLSESLKMLDKHTFTLEVRKSNSKAIALYEKFGFKIKKELNSYYDNEDGLWMKLER</sequence>
<evidence type="ECO:0000256" key="3">
    <source>
        <dbReference type="SAM" id="Phobius"/>
    </source>
</evidence>
<dbReference type="PANTHER" id="PTHR43420:SF12">
    <property type="entry name" value="N-ACETYLTRANSFERASE DOMAIN-CONTAINING PROTEIN"/>
    <property type="match status" value="1"/>
</dbReference>
<feature type="transmembrane region" description="Helical" evidence="3">
    <location>
        <begin position="41"/>
        <end position="58"/>
    </location>
</feature>
<evidence type="ECO:0000313" key="5">
    <source>
        <dbReference type="EMBL" id="RXJ60934.1"/>
    </source>
</evidence>
<name>A0A4Q0XW67_9BACT</name>
<keyword evidence="3" id="KW-0472">Membrane</keyword>
<dbReference type="AlphaFoldDB" id="A0A4Q0XW67"/>
<keyword evidence="3" id="KW-1133">Transmembrane helix</keyword>
<evidence type="ECO:0000256" key="1">
    <source>
        <dbReference type="ARBA" id="ARBA00022679"/>
    </source>
</evidence>
<proteinExistence type="predicted"/>
<dbReference type="Proteomes" id="UP000290657">
    <property type="component" value="Unassembled WGS sequence"/>
</dbReference>
<accession>A0A4Q0XW67</accession>
<organism evidence="5 6">
    <name type="scientific">Candidatus Marinarcus aquaticus</name>
    <dbReference type="NCBI Taxonomy" id="2044504"/>
    <lineage>
        <taxon>Bacteria</taxon>
        <taxon>Pseudomonadati</taxon>
        <taxon>Campylobacterota</taxon>
        <taxon>Epsilonproteobacteria</taxon>
        <taxon>Campylobacterales</taxon>
        <taxon>Arcobacteraceae</taxon>
        <taxon>Candidatus Marinarcus</taxon>
    </lineage>
</organism>
<dbReference type="CDD" id="cd04301">
    <property type="entry name" value="NAT_SF"/>
    <property type="match status" value="1"/>
</dbReference>
<evidence type="ECO:0000313" key="6">
    <source>
        <dbReference type="Proteomes" id="UP000290657"/>
    </source>
</evidence>
<dbReference type="InterPro" id="IPR000182">
    <property type="entry name" value="GNAT_dom"/>
</dbReference>
<gene>
    <name evidence="5" type="ORF">CRV04_01035</name>
</gene>
<keyword evidence="1 5" id="KW-0808">Transferase</keyword>
<dbReference type="InterPro" id="IPR050680">
    <property type="entry name" value="YpeA/RimI_acetyltransf"/>
</dbReference>
<dbReference type="InterPro" id="IPR016181">
    <property type="entry name" value="Acyl_CoA_acyltransferase"/>
</dbReference>
<keyword evidence="3" id="KW-0812">Transmembrane</keyword>
<dbReference type="OrthoDB" id="529907at2"/>
<dbReference type="EMBL" id="PDKN01000001">
    <property type="protein sequence ID" value="RXJ60934.1"/>
    <property type="molecule type" value="Genomic_DNA"/>
</dbReference>
<reference evidence="5 6" key="1">
    <citation type="submission" date="2017-10" db="EMBL/GenBank/DDBJ databases">
        <title>Genomics of the genus Arcobacter.</title>
        <authorList>
            <person name="Perez-Cataluna A."/>
            <person name="Figueras M.J."/>
        </authorList>
    </citation>
    <scope>NUCLEOTIDE SEQUENCE [LARGE SCALE GENOMIC DNA]</scope>
    <source>
        <strain evidence="5 6">CECT 8987</strain>
    </source>
</reference>
<feature type="domain" description="N-acetyltransferase" evidence="4">
    <location>
        <begin position="1"/>
        <end position="139"/>
    </location>
</feature>
<comment type="caution">
    <text evidence="5">The sequence shown here is derived from an EMBL/GenBank/DDBJ whole genome shotgun (WGS) entry which is preliminary data.</text>
</comment>